<reference evidence="5 6" key="1">
    <citation type="submission" date="2021-12" db="EMBL/GenBank/DDBJ databases">
        <title>High titer production of polyol ester of fatty acids by Rhodotorula paludigena BS15 towards product separation-free biomass refinery.</title>
        <authorList>
            <person name="Mano J."/>
            <person name="Ono H."/>
            <person name="Tanaka T."/>
            <person name="Naito K."/>
            <person name="Sushida H."/>
            <person name="Ike M."/>
            <person name="Tokuyasu K."/>
            <person name="Kitaoka M."/>
        </authorList>
    </citation>
    <scope>NUCLEOTIDE SEQUENCE [LARGE SCALE GENOMIC DNA]</scope>
    <source>
        <strain evidence="5 6">BS15</strain>
    </source>
</reference>
<sequence>MSCGRPTQDDYDDDSPPAATPPAQLCVRCSAPPAIHNVGAAYCHPCFLSVFTARFNRALSGARTVSAAGFSAYDTPQTGQPRFSGTPQGKVLVACSGGPSSRALLELVKSTHFSHLAPSDSNVSPVIAHEPEREQGPTKKKGKKHGLPKPPPFAGCEVVYVDESSVPGNGPDRTEEVRALVAEAAPFLPFTALKLEDVFLPSSPSATPLAVNPSTSSLPAVSATASPLTTTEQLHALLAPLSPTSRAALHSSLLHTLLLSHARTHGAQLLLTGETSTRIAVRMLSAMSEGRGFAAGEAVAAEYVSRAPPTAVDAGTADVLVVRPLALSSKKEVEYYNAANALRSLEGQKGEERTVPLGSALETSAKSRTIGALCEDFILSLDASFPSTVPTVVRTAHKLGLRSSSASAHLCAVCGLPAQPDAAAWRSAITISDLLRAQAALGEENSSAAGGKLERAEEAPVKAQAEPTGARRAPYPPSAAHLLPTPSASDDTAAPSTAPVVTPDPTAAHPLAIADPEADLDLASHVCYACLLVLQEPATSSSVGGASRARRGGAAAAAAAASTSEARPELVLPPYVGEAVRAAVAARAAAAAASAEESDASLPRAADEQENAIVGTREVQGSEALRREVEGFLLDDGTEGQGP</sequence>
<dbReference type="PANTHER" id="PTHR20882">
    <property type="entry name" value="CYTOPLASMIC TRNA 2-THIOLATION PROTEIN 2"/>
    <property type="match status" value="1"/>
</dbReference>
<dbReference type="Proteomes" id="UP001342314">
    <property type="component" value="Unassembled WGS sequence"/>
</dbReference>
<dbReference type="InterPro" id="IPR014729">
    <property type="entry name" value="Rossmann-like_a/b/a_fold"/>
</dbReference>
<name>A0AAV5GYK5_9BASI</name>
<comment type="similarity">
    <text evidence="3">Belongs to the CTU2/NCS2 family.</text>
</comment>
<feature type="compositionally biased region" description="Basic residues" evidence="4">
    <location>
        <begin position="138"/>
        <end position="147"/>
    </location>
</feature>
<feature type="region of interest" description="Disordered" evidence="4">
    <location>
        <begin position="593"/>
        <end position="619"/>
    </location>
</feature>
<comment type="function">
    <text evidence="3">Plays a central role in 2-thiolation of mcm(5)S(2)U at tRNA wobble positions of tRNA(Lys), tRNA(Glu) and tRNA(Gln). May act by forming a heterodimer with NCS6 that ligates sulfur from thiocarboxylated URM1 onto the uridine of tRNAs at wobble position. Prior mcm(5) tRNA modification by the elongator complex is required for 2-thiolation. May also be involved in protein urmylation.</text>
</comment>
<protein>
    <recommendedName>
        <fullName evidence="3">Cytoplasmic tRNA 2-thiolation protein 2</fullName>
    </recommendedName>
</protein>
<dbReference type="GO" id="GO:0005829">
    <property type="term" value="C:cytosol"/>
    <property type="evidence" value="ECO:0007669"/>
    <property type="project" value="TreeGrafter"/>
</dbReference>
<dbReference type="GO" id="GO:0000049">
    <property type="term" value="F:tRNA binding"/>
    <property type="evidence" value="ECO:0007669"/>
    <property type="project" value="InterPro"/>
</dbReference>
<keyword evidence="1 3" id="KW-0963">Cytoplasm</keyword>
<evidence type="ECO:0000256" key="2">
    <source>
        <dbReference type="ARBA" id="ARBA00022694"/>
    </source>
</evidence>
<keyword evidence="2 3" id="KW-0819">tRNA processing</keyword>
<proteinExistence type="inferred from homology"/>
<accession>A0AAV5GYK5</accession>
<feature type="region of interest" description="Disordered" evidence="4">
    <location>
        <begin position="119"/>
        <end position="151"/>
    </location>
</feature>
<dbReference type="AlphaFoldDB" id="A0AAV5GYK5"/>
<dbReference type="EMBL" id="BQKY01000017">
    <property type="protein sequence ID" value="GJN94545.1"/>
    <property type="molecule type" value="Genomic_DNA"/>
</dbReference>
<comment type="subcellular location">
    <subcellularLocation>
        <location evidence="3">Cytoplasm</location>
    </subcellularLocation>
</comment>
<evidence type="ECO:0000313" key="5">
    <source>
        <dbReference type="EMBL" id="GJN94545.1"/>
    </source>
</evidence>
<gene>
    <name evidence="3" type="primary">NCS2</name>
    <name evidence="3" type="synonym">CTU2</name>
    <name evidence="5" type="ORF">Rhopal_007628-T1</name>
</gene>
<dbReference type="GO" id="GO:0016783">
    <property type="term" value="F:sulfurtransferase activity"/>
    <property type="evidence" value="ECO:0007669"/>
    <property type="project" value="TreeGrafter"/>
</dbReference>
<evidence type="ECO:0000256" key="4">
    <source>
        <dbReference type="SAM" id="MobiDB-lite"/>
    </source>
</evidence>
<feature type="region of interest" description="Disordered" evidence="4">
    <location>
        <begin position="444"/>
        <end position="503"/>
    </location>
</feature>
<feature type="compositionally biased region" description="Low complexity" evidence="4">
    <location>
        <begin position="484"/>
        <end position="499"/>
    </location>
</feature>
<organism evidence="5 6">
    <name type="scientific">Rhodotorula paludigena</name>
    <dbReference type="NCBI Taxonomy" id="86838"/>
    <lineage>
        <taxon>Eukaryota</taxon>
        <taxon>Fungi</taxon>
        <taxon>Dikarya</taxon>
        <taxon>Basidiomycota</taxon>
        <taxon>Pucciniomycotina</taxon>
        <taxon>Microbotryomycetes</taxon>
        <taxon>Sporidiobolales</taxon>
        <taxon>Sporidiobolaceae</taxon>
        <taxon>Rhodotorula</taxon>
    </lineage>
</organism>
<dbReference type="InterPro" id="IPR019407">
    <property type="entry name" value="CTU2"/>
</dbReference>
<dbReference type="PANTHER" id="PTHR20882:SF14">
    <property type="entry name" value="CYTOPLASMIC TRNA 2-THIOLATION PROTEIN 2"/>
    <property type="match status" value="1"/>
</dbReference>
<dbReference type="HAMAP" id="MF_03054">
    <property type="entry name" value="CTU2"/>
    <property type="match status" value="1"/>
</dbReference>
<dbReference type="SUPFAM" id="SSF52402">
    <property type="entry name" value="Adenine nucleotide alpha hydrolases-like"/>
    <property type="match status" value="1"/>
</dbReference>
<dbReference type="GO" id="GO:0002143">
    <property type="term" value="P:tRNA wobble position uridine thiolation"/>
    <property type="evidence" value="ECO:0007669"/>
    <property type="project" value="TreeGrafter"/>
</dbReference>
<dbReference type="Gene3D" id="3.40.50.620">
    <property type="entry name" value="HUPs"/>
    <property type="match status" value="1"/>
</dbReference>
<evidence type="ECO:0000256" key="1">
    <source>
        <dbReference type="ARBA" id="ARBA00022490"/>
    </source>
</evidence>
<dbReference type="Pfam" id="PF10288">
    <property type="entry name" value="CTU2"/>
    <property type="match status" value="1"/>
</dbReference>
<evidence type="ECO:0000256" key="3">
    <source>
        <dbReference type="HAMAP-Rule" id="MF_03054"/>
    </source>
</evidence>
<dbReference type="GO" id="GO:0016779">
    <property type="term" value="F:nucleotidyltransferase activity"/>
    <property type="evidence" value="ECO:0007669"/>
    <property type="project" value="UniProtKB-UniRule"/>
</dbReference>
<evidence type="ECO:0000313" key="6">
    <source>
        <dbReference type="Proteomes" id="UP001342314"/>
    </source>
</evidence>
<comment type="pathway">
    <text evidence="3">tRNA modification; 5-methoxycarbonylmethyl-2-thiouridine-tRNA biosynthesis.</text>
</comment>
<keyword evidence="6" id="KW-1185">Reference proteome</keyword>
<comment type="caution">
    <text evidence="5">The sequence shown here is derived from an EMBL/GenBank/DDBJ whole genome shotgun (WGS) entry which is preliminary data.</text>
</comment>
<dbReference type="GO" id="GO:0032447">
    <property type="term" value="P:protein urmylation"/>
    <property type="evidence" value="ECO:0007669"/>
    <property type="project" value="UniProtKB-UniRule"/>
</dbReference>